<dbReference type="EMBL" id="CP063361">
    <property type="protein sequence ID" value="UOD29603.1"/>
    <property type="molecule type" value="Genomic_DNA"/>
</dbReference>
<dbReference type="InterPro" id="IPR047715">
    <property type="entry name" value="EboA_dom"/>
</dbReference>
<keyword evidence="2" id="KW-1185">Reference proteome</keyword>
<gene>
    <name evidence="1" type="ORF">INH39_30155</name>
</gene>
<dbReference type="NCBIfam" id="NF035938">
    <property type="entry name" value="EboA_domain"/>
    <property type="match status" value="1"/>
</dbReference>
<dbReference type="RefSeq" id="WP_243490820.1">
    <property type="nucleotide sequence ID" value="NZ_CP063361.1"/>
</dbReference>
<reference evidence="1 2" key="1">
    <citation type="submission" date="2020-10" db="EMBL/GenBank/DDBJ databases">
        <title>Genome analysis of Massilia species.</title>
        <authorList>
            <person name="Jung D.-H."/>
        </authorList>
    </citation>
    <scope>NUCLEOTIDE SEQUENCE [LARGE SCALE GENOMIC DNA]</scope>
    <source>
        <strain evidence="2">sipir</strain>
    </source>
</reference>
<name>A0ABY4AAJ0_9BURK</name>
<accession>A0ABY4AAJ0</accession>
<evidence type="ECO:0000313" key="2">
    <source>
        <dbReference type="Proteomes" id="UP000831532"/>
    </source>
</evidence>
<sequence length="289" mass="30442">MKARIAMLGDWVRRRVTPAGAQWFDGALREVAHDGGEPALARALGWAPRKLGKADLGLSDGEAAQAAALRPGLDAALWSVDQAARIAFILAGLGGEPEAFAARLDSLADTAELNEAIALYRGFPLYPGAAAIEARARAAVRSAMRPLFEAIAHRNPYPAEQFDEAAWNQMVVKTFFLNSPLWPVQGIERRANPALAAILLDLAHERWAAGRAVSAELWRCVGPYPGPAACAAMERVLAGGSEPERLGVALALARAEGSDAALLRAACARQGLDQRAARAGWAALAAASG</sequence>
<evidence type="ECO:0000313" key="1">
    <source>
        <dbReference type="EMBL" id="UOD29603.1"/>
    </source>
</evidence>
<protein>
    <submittedName>
        <fullName evidence="1">EboA domain-containing protein</fullName>
    </submittedName>
</protein>
<organism evidence="1 2">
    <name type="scientific">Massilia violaceinigra</name>
    <dbReference type="NCBI Taxonomy" id="2045208"/>
    <lineage>
        <taxon>Bacteria</taxon>
        <taxon>Pseudomonadati</taxon>
        <taxon>Pseudomonadota</taxon>
        <taxon>Betaproteobacteria</taxon>
        <taxon>Burkholderiales</taxon>
        <taxon>Oxalobacteraceae</taxon>
        <taxon>Telluria group</taxon>
        <taxon>Massilia</taxon>
    </lineage>
</organism>
<proteinExistence type="predicted"/>
<dbReference type="Proteomes" id="UP000831532">
    <property type="component" value="Chromosome"/>
</dbReference>